<keyword evidence="2" id="KW-1185">Reference proteome</keyword>
<sequence length="80" mass="8689">MTPDMGTLGAQTVDISEVRRKYGNKWEIFPGLVNGVAAARRNQTMGVGDYQRGVQVALIARSLDELAAKLAQQDAIDRGK</sequence>
<reference evidence="1 2" key="1">
    <citation type="submission" date="2024-10" db="EMBL/GenBank/DDBJ databases">
        <title>The Natural Products Discovery Center: Release of the First 8490 Sequenced Strains for Exploring Actinobacteria Biosynthetic Diversity.</title>
        <authorList>
            <person name="Kalkreuter E."/>
            <person name="Kautsar S.A."/>
            <person name="Yang D."/>
            <person name="Bader C.D."/>
            <person name="Teijaro C.N."/>
            <person name="Fluegel L."/>
            <person name="Davis C.M."/>
            <person name="Simpson J.R."/>
            <person name="Lauterbach L."/>
            <person name="Steele A.D."/>
            <person name="Gui C."/>
            <person name="Meng S."/>
            <person name="Li G."/>
            <person name="Viehrig K."/>
            <person name="Ye F."/>
            <person name="Su P."/>
            <person name="Kiefer A.F."/>
            <person name="Nichols A."/>
            <person name="Cepeda A.J."/>
            <person name="Yan W."/>
            <person name="Fan B."/>
            <person name="Jiang Y."/>
            <person name="Adhikari A."/>
            <person name="Zheng C.-J."/>
            <person name="Schuster L."/>
            <person name="Cowan T.M."/>
            <person name="Smanski M.J."/>
            <person name="Chevrette M.G."/>
            <person name="De Carvalho L.P.S."/>
            <person name="Shen B."/>
        </authorList>
    </citation>
    <scope>NUCLEOTIDE SEQUENCE [LARGE SCALE GENOMIC DNA]</scope>
    <source>
        <strain evidence="1 2">NPDC050545</strain>
    </source>
</reference>
<name>A0ABW7YJV6_9ACTN</name>
<dbReference type="Proteomes" id="UP001612741">
    <property type="component" value="Unassembled WGS sequence"/>
</dbReference>
<organism evidence="1 2">
    <name type="scientific">Nonomuraea typhae</name>
    <dbReference type="NCBI Taxonomy" id="2603600"/>
    <lineage>
        <taxon>Bacteria</taxon>
        <taxon>Bacillati</taxon>
        <taxon>Actinomycetota</taxon>
        <taxon>Actinomycetes</taxon>
        <taxon>Streptosporangiales</taxon>
        <taxon>Streptosporangiaceae</taxon>
        <taxon>Nonomuraea</taxon>
    </lineage>
</organism>
<comment type="caution">
    <text evidence="1">The sequence shown here is derived from an EMBL/GenBank/DDBJ whole genome shotgun (WGS) entry which is preliminary data.</text>
</comment>
<proteinExistence type="predicted"/>
<evidence type="ECO:0000313" key="2">
    <source>
        <dbReference type="Proteomes" id="UP001612741"/>
    </source>
</evidence>
<dbReference type="RefSeq" id="WP_397078145.1">
    <property type="nucleotide sequence ID" value="NZ_JBITGY010000001.1"/>
</dbReference>
<evidence type="ECO:0000313" key="1">
    <source>
        <dbReference type="EMBL" id="MFI6496180.1"/>
    </source>
</evidence>
<protein>
    <submittedName>
        <fullName evidence="1">Uncharacterized protein</fullName>
    </submittedName>
</protein>
<dbReference type="EMBL" id="JBITGY010000001">
    <property type="protein sequence ID" value="MFI6496180.1"/>
    <property type="molecule type" value="Genomic_DNA"/>
</dbReference>
<accession>A0ABW7YJV6</accession>
<gene>
    <name evidence="1" type="ORF">ACIBG2_02295</name>
</gene>